<feature type="transmembrane region" description="Helical" evidence="1">
    <location>
        <begin position="35"/>
        <end position="52"/>
    </location>
</feature>
<dbReference type="Proteomes" id="UP000294832">
    <property type="component" value="Unassembled WGS sequence"/>
</dbReference>
<keyword evidence="1" id="KW-1133">Transmembrane helix</keyword>
<protein>
    <submittedName>
        <fullName evidence="2">Uncharacterized protein</fullName>
    </submittedName>
</protein>
<proteinExistence type="predicted"/>
<dbReference type="EMBL" id="SLWF01000025">
    <property type="protein sequence ID" value="TCN81255.1"/>
    <property type="molecule type" value="Genomic_DNA"/>
</dbReference>
<evidence type="ECO:0000313" key="2">
    <source>
        <dbReference type="EMBL" id="TCN81255.1"/>
    </source>
</evidence>
<accession>A0A4R2FH03</accession>
<dbReference type="AlphaFoldDB" id="A0A4R2FH03"/>
<sequence>MLTTVPSKTPGAEILLVQSRWQNICYRGAWLLEKFWLMLFGAVTVVCWHYPLFLLLAWVLPAASILVLFGVITLWLMLFNRGDGKLIEFGVRLDNAGICIIRYGEPQFIAWSELQAYRLEPGLCWPRKFQLKLRDDSVVEFGYLCLSKRQRQQLCHELSCRLGQPLDSLS</sequence>
<evidence type="ECO:0000256" key="1">
    <source>
        <dbReference type="SAM" id="Phobius"/>
    </source>
</evidence>
<dbReference type="OrthoDB" id="6401364at2"/>
<dbReference type="RefSeq" id="WP_133039854.1">
    <property type="nucleotide sequence ID" value="NZ_SLWF01000025.1"/>
</dbReference>
<reference evidence="2 3" key="1">
    <citation type="submission" date="2019-03" db="EMBL/GenBank/DDBJ databases">
        <title>Freshwater and sediment microbial communities from various areas in North America, analyzing microbe dynamics in response to fracking.</title>
        <authorList>
            <person name="Lamendella R."/>
        </authorList>
    </citation>
    <scope>NUCLEOTIDE SEQUENCE [LARGE SCALE GENOMIC DNA]</scope>
    <source>
        <strain evidence="2 3">74A</strain>
    </source>
</reference>
<keyword evidence="3" id="KW-1185">Reference proteome</keyword>
<keyword evidence="1" id="KW-0812">Transmembrane</keyword>
<gene>
    <name evidence="2" type="ORF">EDC91_12517</name>
</gene>
<name>A0A4R2FH03_9GAMM</name>
<feature type="transmembrane region" description="Helical" evidence="1">
    <location>
        <begin position="58"/>
        <end position="79"/>
    </location>
</feature>
<organism evidence="2 3">
    <name type="scientific">Shewanella fodinae</name>
    <dbReference type="NCBI Taxonomy" id="552357"/>
    <lineage>
        <taxon>Bacteria</taxon>
        <taxon>Pseudomonadati</taxon>
        <taxon>Pseudomonadota</taxon>
        <taxon>Gammaproteobacteria</taxon>
        <taxon>Alteromonadales</taxon>
        <taxon>Shewanellaceae</taxon>
        <taxon>Shewanella</taxon>
    </lineage>
</organism>
<keyword evidence="1" id="KW-0472">Membrane</keyword>
<evidence type="ECO:0000313" key="3">
    <source>
        <dbReference type="Proteomes" id="UP000294832"/>
    </source>
</evidence>
<comment type="caution">
    <text evidence="2">The sequence shown here is derived from an EMBL/GenBank/DDBJ whole genome shotgun (WGS) entry which is preliminary data.</text>
</comment>